<organism evidence="1">
    <name type="scientific">marine sediment metagenome</name>
    <dbReference type="NCBI Taxonomy" id="412755"/>
    <lineage>
        <taxon>unclassified sequences</taxon>
        <taxon>metagenomes</taxon>
        <taxon>ecological metagenomes</taxon>
    </lineage>
</organism>
<reference evidence="1" key="1">
    <citation type="journal article" date="2015" name="Nature">
        <title>Complex archaea that bridge the gap between prokaryotes and eukaryotes.</title>
        <authorList>
            <person name="Spang A."/>
            <person name="Saw J.H."/>
            <person name="Jorgensen S.L."/>
            <person name="Zaremba-Niedzwiedzka K."/>
            <person name="Martijn J."/>
            <person name="Lind A.E."/>
            <person name="van Eijk R."/>
            <person name="Schleper C."/>
            <person name="Guy L."/>
            <person name="Ettema T.J."/>
        </authorList>
    </citation>
    <scope>NUCLEOTIDE SEQUENCE</scope>
</reference>
<proteinExistence type="predicted"/>
<dbReference type="EMBL" id="LAZR01000267">
    <property type="protein sequence ID" value="KKN78168.1"/>
    <property type="molecule type" value="Genomic_DNA"/>
</dbReference>
<name>A0A0F9WIB2_9ZZZZ</name>
<evidence type="ECO:0000313" key="1">
    <source>
        <dbReference type="EMBL" id="KKN78168.1"/>
    </source>
</evidence>
<accession>A0A0F9WIB2</accession>
<protein>
    <submittedName>
        <fullName evidence="1">Uncharacterized protein</fullName>
    </submittedName>
</protein>
<gene>
    <name evidence="1" type="ORF">LCGC14_0352690</name>
</gene>
<dbReference type="AlphaFoldDB" id="A0A0F9WIB2"/>
<comment type="caution">
    <text evidence="1">The sequence shown here is derived from an EMBL/GenBank/DDBJ whole genome shotgun (WGS) entry which is preliminary data.</text>
</comment>
<sequence length="57" mass="6248">MMTLGGRFAEMIGNGQDEDLDPWLADAASSDLGAFPFPIGIRGDLDAVRVPEDRRQR</sequence>